<organism evidence="2 3">
    <name type="scientific">Agathobacter rectalis</name>
    <dbReference type="NCBI Taxonomy" id="39491"/>
    <lineage>
        <taxon>Bacteria</taxon>
        <taxon>Bacillati</taxon>
        <taxon>Bacillota</taxon>
        <taxon>Clostridia</taxon>
        <taxon>Lachnospirales</taxon>
        <taxon>Lachnospiraceae</taxon>
        <taxon>Agathobacter</taxon>
    </lineage>
</organism>
<name>A0A415I455_9FIRM</name>
<feature type="domain" description="Polysaccharide pyruvyl transferase" evidence="1">
    <location>
        <begin position="15"/>
        <end position="304"/>
    </location>
</feature>
<dbReference type="AlphaFoldDB" id="A0A415I455"/>
<dbReference type="InterPro" id="IPR007345">
    <property type="entry name" value="Polysacch_pyruvyl_Trfase"/>
</dbReference>
<reference evidence="2 3" key="1">
    <citation type="submission" date="2018-08" db="EMBL/GenBank/DDBJ databases">
        <title>A genome reference for cultivated species of the human gut microbiota.</title>
        <authorList>
            <person name="Zou Y."/>
            <person name="Xue W."/>
            <person name="Luo G."/>
        </authorList>
    </citation>
    <scope>NUCLEOTIDE SEQUENCE [LARGE SCALE GENOMIC DNA]</scope>
    <source>
        <strain evidence="2 3">AF39-14AC</strain>
    </source>
</reference>
<protein>
    <submittedName>
        <fullName evidence="2">Polysaccharide pyruvyl transferase family protein</fullName>
    </submittedName>
</protein>
<accession>A0A415I455</accession>
<sequence length="364" mass="43126">MSKRIGLLSLSNAENYGAVLQSYSLYRVIKSMDRNVHVINYFPAFMKGRYKLLWLDKSTIRSMVSTFKYSFECLPYTLIKKIRFCVFRMIYLHNAPILKRKSLKDAYDIYIVGSDQVWNTNITNMDMTFFLDFVEDNKKKNSYAASIGVSKYPKSIEDFVFKEIGKFNRISIREKQGKQYIKREKNDLNVLCHIDPVFLTSAEEWKVFCKKNIIREKYILIYSFENLKLAIEIANKICNEKKWKIIIIRTDKNKYYQGIRCYRTAGPRDFLNLISNAEFVITDSFHGTAFSLIFNRNFYSIPYNATNSRIENILSIFNNYDRMISSINEVDLEKKCDYSNYKKILKNEINKSRDYLENILEVET</sequence>
<evidence type="ECO:0000313" key="3">
    <source>
        <dbReference type="Proteomes" id="UP000286181"/>
    </source>
</evidence>
<proteinExistence type="predicted"/>
<dbReference type="Pfam" id="PF04230">
    <property type="entry name" value="PS_pyruv_trans"/>
    <property type="match status" value="1"/>
</dbReference>
<keyword evidence="2" id="KW-0808">Transferase</keyword>
<comment type="caution">
    <text evidence="2">The sequence shown here is derived from an EMBL/GenBank/DDBJ whole genome shotgun (WGS) entry which is preliminary data.</text>
</comment>
<dbReference type="EMBL" id="QROF01000013">
    <property type="protein sequence ID" value="RHL02378.1"/>
    <property type="molecule type" value="Genomic_DNA"/>
</dbReference>
<dbReference type="GO" id="GO:0016740">
    <property type="term" value="F:transferase activity"/>
    <property type="evidence" value="ECO:0007669"/>
    <property type="project" value="UniProtKB-KW"/>
</dbReference>
<dbReference type="Proteomes" id="UP000286181">
    <property type="component" value="Unassembled WGS sequence"/>
</dbReference>
<evidence type="ECO:0000259" key="1">
    <source>
        <dbReference type="Pfam" id="PF04230"/>
    </source>
</evidence>
<dbReference type="RefSeq" id="WP_118372331.1">
    <property type="nucleotide sequence ID" value="NZ_QROF01000013.1"/>
</dbReference>
<gene>
    <name evidence="2" type="ORF">DW038_13205</name>
</gene>
<evidence type="ECO:0000313" key="2">
    <source>
        <dbReference type="EMBL" id="RHL02378.1"/>
    </source>
</evidence>